<evidence type="ECO:0000256" key="3">
    <source>
        <dbReference type="ARBA" id="ARBA00023054"/>
    </source>
</evidence>
<dbReference type="Gene3D" id="3.30.710.10">
    <property type="entry name" value="Potassium Channel Kv1.1, Chain A"/>
    <property type="match status" value="1"/>
</dbReference>
<feature type="region of interest" description="Disordered" evidence="5">
    <location>
        <begin position="1639"/>
        <end position="1670"/>
    </location>
</feature>
<dbReference type="Pfam" id="PF00651">
    <property type="entry name" value="BTB"/>
    <property type="match status" value="1"/>
</dbReference>
<reference evidence="7 8" key="1">
    <citation type="journal article" date="2019" name="Genome Biol. Evol.">
        <title>Whole-Genome Sequencing of the Giant Devil Catfish, Bagarius yarrelli.</title>
        <authorList>
            <person name="Jiang W."/>
            <person name="Lv Y."/>
            <person name="Cheng L."/>
            <person name="Yang K."/>
            <person name="Chao B."/>
            <person name="Wang X."/>
            <person name="Li Y."/>
            <person name="Pan X."/>
            <person name="You X."/>
            <person name="Zhang Y."/>
            <person name="Yang J."/>
            <person name="Li J."/>
            <person name="Zhang X."/>
            <person name="Liu S."/>
            <person name="Sun C."/>
            <person name="Yang J."/>
            <person name="Shi Q."/>
        </authorList>
    </citation>
    <scope>NUCLEOTIDE SEQUENCE [LARGE SCALE GENOMIC DNA]</scope>
    <source>
        <strain evidence="7">JWS20170419001</strain>
        <tissue evidence="7">Muscle</tissue>
    </source>
</reference>
<dbReference type="InterPro" id="IPR000210">
    <property type="entry name" value="BTB/POZ_dom"/>
</dbReference>
<gene>
    <name evidence="7" type="ORF">Baya_2689</name>
</gene>
<dbReference type="SMART" id="SM00875">
    <property type="entry name" value="BACK"/>
    <property type="match status" value="1"/>
</dbReference>
<evidence type="ECO:0000256" key="5">
    <source>
        <dbReference type="SAM" id="MobiDB-lite"/>
    </source>
</evidence>
<dbReference type="Pfam" id="PF15035">
    <property type="entry name" value="Rootletin"/>
    <property type="match status" value="1"/>
</dbReference>
<dbReference type="InterPro" id="IPR006652">
    <property type="entry name" value="Kelch_1"/>
</dbReference>
<dbReference type="SMART" id="SM00612">
    <property type="entry name" value="Kelch"/>
    <property type="match status" value="3"/>
</dbReference>
<name>A0A556VYF5_BAGYA</name>
<evidence type="ECO:0000256" key="4">
    <source>
        <dbReference type="SAM" id="Coils"/>
    </source>
</evidence>
<feature type="domain" description="BTB" evidence="6">
    <location>
        <begin position="33"/>
        <end position="100"/>
    </location>
</feature>
<dbReference type="SUPFAM" id="SSF54695">
    <property type="entry name" value="POZ domain"/>
    <property type="match status" value="1"/>
</dbReference>
<keyword evidence="8" id="KW-1185">Reference proteome</keyword>
<dbReference type="PROSITE" id="PS50097">
    <property type="entry name" value="BTB"/>
    <property type="match status" value="1"/>
</dbReference>
<dbReference type="SUPFAM" id="SSF57997">
    <property type="entry name" value="Tropomyosin"/>
    <property type="match status" value="2"/>
</dbReference>
<dbReference type="Gene3D" id="1.25.40.420">
    <property type="match status" value="1"/>
</dbReference>
<dbReference type="InterPro" id="IPR055167">
    <property type="entry name" value="Rootletin-like_CC"/>
</dbReference>
<proteinExistence type="predicted"/>
<evidence type="ECO:0000256" key="2">
    <source>
        <dbReference type="ARBA" id="ARBA00022737"/>
    </source>
</evidence>
<protein>
    <submittedName>
        <fullName evidence="7">Rootletin</fullName>
    </submittedName>
</protein>
<feature type="region of interest" description="Disordered" evidence="5">
    <location>
        <begin position="939"/>
        <end position="966"/>
    </location>
</feature>
<evidence type="ECO:0000256" key="1">
    <source>
        <dbReference type="ARBA" id="ARBA00022441"/>
    </source>
</evidence>
<feature type="coiled-coil region" evidence="4">
    <location>
        <begin position="775"/>
        <end position="806"/>
    </location>
</feature>
<feature type="coiled-coil region" evidence="4">
    <location>
        <begin position="1940"/>
        <end position="2424"/>
    </location>
</feature>
<dbReference type="Pfam" id="PF07707">
    <property type="entry name" value="BACK"/>
    <property type="match status" value="1"/>
</dbReference>
<keyword evidence="1" id="KW-0880">Kelch repeat</keyword>
<evidence type="ECO:0000313" key="7">
    <source>
        <dbReference type="EMBL" id="TVK90608.1"/>
    </source>
</evidence>
<organism evidence="7 8">
    <name type="scientific">Bagarius yarrelli</name>
    <name type="common">Goonch</name>
    <name type="synonym">Bagrus yarrelli</name>
    <dbReference type="NCBI Taxonomy" id="175774"/>
    <lineage>
        <taxon>Eukaryota</taxon>
        <taxon>Metazoa</taxon>
        <taxon>Chordata</taxon>
        <taxon>Craniata</taxon>
        <taxon>Vertebrata</taxon>
        <taxon>Euteleostomi</taxon>
        <taxon>Actinopterygii</taxon>
        <taxon>Neopterygii</taxon>
        <taxon>Teleostei</taxon>
        <taxon>Ostariophysi</taxon>
        <taxon>Siluriformes</taxon>
        <taxon>Sisoridae</taxon>
        <taxon>Sisorinae</taxon>
        <taxon>Bagarius</taxon>
    </lineage>
</organism>
<dbReference type="SMART" id="SM00225">
    <property type="entry name" value="BTB"/>
    <property type="match status" value="1"/>
</dbReference>
<evidence type="ECO:0000259" key="6">
    <source>
        <dbReference type="PROSITE" id="PS50097"/>
    </source>
</evidence>
<keyword evidence="2" id="KW-0677">Repeat</keyword>
<dbReference type="Gene3D" id="2.120.10.80">
    <property type="entry name" value="Kelch-type beta propeller"/>
    <property type="match status" value="1"/>
</dbReference>
<dbReference type="Gene3D" id="1.20.5.340">
    <property type="match status" value="1"/>
</dbReference>
<dbReference type="InterPro" id="IPR011333">
    <property type="entry name" value="SKP1/BTB/POZ_sf"/>
</dbReference>
<dbReference type="PANTHER" id="PTHR24412">
    <property type="entry name" value="KELCH PROTEIN"/>
    <property type="match status" value="1"/>
</dbReference>
<dbReference type="FunFam" id="1.25.40.420:FF:000001">
    <property type="entry name" value="Kelch-like family member 12"/>
    <property type="match status" value="1"/>
</dbReference>
<evidence type="ECO:0000313" key="8">
    <source>
        <dbReference type="Proteomes" id="UP000319801"/>
    </source>
</evidence>
<dbReference type="InterPro" id="IPR015915">
    <property type="entry name" value="Kelch-typ_b-propeller"/>
</dbReference>
<dbReference type="InterPro" id="IPR011705">
    <property type="entry name" value="BACK"/>
</dbReference>
<feature type="coiled-coil region" evidence="4">
    <location>
        <begin position="976"/>
        <end position="1517"/>
    </location>
</feature>
<sequence length="2437" mass="279321">MVRNVDDLDFCLSSHSQSMLEGLRSLCSHPNLVDVTLSAGGRDFPCHRGILALCSLYFHSMFLGDFVESIATRIELHDVDPDVLATLLDFAYTGKLTINQRNVEGLICTSSQLQFQTVRAVCSRYLQHQIDASNCLGIQEFGEIHGCPEVVAKAKAFLLENFESVQQNEEFLLLEKEKLVAYLMDEGLQVRNDCARAEAALAWVRHCKEGRISHLPELLRLARLQLLPESYLLENLLKDPIVQDSPDCKELLEVVSREKINITKGESAQSPSRNTTYNLQEVLFVMGGRSLDDSDEEDEEEDGERQIHPRNCAFYNPKLQQWQQLPDFPNYNKWGYSVVSLNNDVYVTGGSRGSQSNTWSTTETWKYITREGRWVTVAPMLKPRTNHSFAALNGEIYVIGGTMMDIVEVEHYDPYTDSWTLTASAVKYVTNFTATACQGKLYVIGSCAVKYNALTLQCYNPVIDGWSIICSPFIPKYLSSPRSVSMDGVIYLIADNTKKVYLYDPDANMWQKVQFLHKLHENGGFVVLGEQLYVTGGHWKGMEGDYGVEVEKLEESLLNADSSTDENVLTVRSDDGDSFTTPVPALIRQIITRNLADEPSGAATGENGVLEENRRLKDLLSQTRMDRDQLLSKQAVLTSRLEQMLTLQSGESDQESVYGAEQQRLREESRAYRLKLQAYHDSQQKQAQLVHKLQAKVLQYKKRAGDLEQHLLDKTSELEKLRLSLQCHLDSSAQQLQRSEQEHSMETQSKLTLLEEERQRCSSLTKVNFLLREQLEQANEANKALLESFHKAREEAEQRETQLAREHEVTASRLSREQARVRALWRQAASLRSTFTQLRAFADRSLSDMRGEYASVSRTLHAACINLKASESEKNTSTGMEVSALERQLRDKLREEMQLQARFNELSHAEVAAERDTFSNEVVSLQQILYSIQQAVCEDRDSSSSDSPEEEILSNSSIHLSSPQRDSTLKAVRRALSKRQTQTQKLQERLDAALEQAASLRDRLQDREAERRQLEQRIQQLELENHRAERAGEECNRDAQRYRNSLGIISSERDDLEKQLSTLQQQLNSDQAELERLRSSSVDHQRQRELLRQQREDLERQLARERSEAERGQRTIEQLEAKHSDVRKELVTVKEVLSQLTLQKEVLEDENGSLVQALSKAEAQNAEQELRLTKLQSEAAALKDALAKMGSLSEGLAKDKVELNRVLLQVEADKAEQSERKRELELERAAAREELAHVQQELLDMTAEKRALEATQIHLQDARGCLEAELSGLQRERTLILEQLTQANKQKQAALEQLSVCRKEAELQTASLHRMGKEREELTKDKAALTVQLTTEQRKTKALTQELAALRAERESLESALFDGQELVSSLEAEQTQLEGERSSLQQANEALTCEMSRVQSELDQQVSQSLQERQAMELKLAQTERNAQRSLATAECLRLTLTAQKEQAEEQLRAECEEVRLRSCKELQQLQEQLAKLQQHCTDSLLQAECHKQQALSEKEAEKAALAERILMLQQDQEAGALKVERMHRDFLSKQEQDKDTITGLQSELQQLRSCFEESLSSRETSEKRLNEQIREVSLHRHEAQQEVERLRRELAEVEESRDAGRRELIEAHRQLRECVQERDTQRRESLELKRALEDESREREAIQTSNQELRTAVKRAESDNNSLKRSLEEREQRLLVLEECKSSLQQEALKLRSNLRDLEKSHLQARRELQELRRKVKTLESECTQKIQELSEVQARLAQEEQKEEECRRDNFALKQRILESEAGREAALKEMAGLQRHVSELEEVQRVERDTQRQREVSMQQSQQCQQEKITRLEGALQEEQVQLRELNVELSLAHGRVQGLEEQLAKTDVARTDLEHKLNGLISALRRTLGIGRRASSPTPRPRGRNPSPWRAHSPFKGDRVSSSSPIRSVGEDGELDLDSVQAALCNFQQELRDTQRERDEAQAQVLNLSRQLSDLQASQEKSNARLQQMKRSLKELEQGKRDLAERLELAQASLTQQEDAKQCGDRERRIMGEELSRLKSSQQLAEAATKALQEKLERAQVSRSSLDEEYRKLKEACKTAEERASRCEINHRALEGELQRSRLQTGELEAERAALMERVTSLRRELGESEQHTALLKVERERAATALARAELQEAQLHEKLQNLTAALSESNSSTGAAQEQVAQLQSALSAGEHDRRTLQEQMDKARDTLLDTKRQNHILNDKLQNLLKNQDESELRITELDKHIRSLQETLRQREQDMKEAQDGCEYLKRKKGELEERVTNLQSSLQGLQEDKTQLDKTLARLGKDKSSLKRTLEKVEQERRRREEQAVCVGHQKEQLEQTVCSLERELSETQAETNTLKSQLSHMEQAHAQRLLEVTTRHRQELELETGRLRGAQQQAERALEAREKAHRQRVRCLEEQVSTLKEQLEQEMRRRQTYISKMLKPVS</sequence>
<dbReference type="OrthoDB" id="3549872at2759"/>
<dbReference type="Proteomes" id="UP000319801">
    <property type="component" value="Unassembled WGS sequence"/>
</dbReference>
<keyword evidence="3 4" id="KW-0175">Coiled coil</keyword>
<accession>A0A556VYF5</accession>
<feature type="region of interest" description="Disordered" evidence="5">
    <location>
        <begin position="1877"/>
        <end position="1920"/>
    </location>
</feature>
<dbReference type="PANTHER" id="PTHR24412:SF398">
    <property type="entry name" value="KELCH-LIKE PROTEIN 30"/>
    <property type="match status" value="1"/>
</dbReference>
<feature type="compositionally biased region" description="Polar residues" evidence="5">
    <location>
        <begin position="953"/>
        <end position="966"/>
    </location>
</feature>
<comment type="caution">
    <text evidence="7">The sequence shown here is derived from an EMBL/GenBank/DDBJ whole genome shotgun (WGS) entry which is preliminary data.</text>
</comment>
<dbReference type="SUPFAM" id="SSF117281">
    <property type="entry name" value="Kelch motif"/>
    <property type="match status" value="1"/>
</dbReference>
<dbReference type="Pfam" id="PF01344">
    <property type="entry name" value="Kelch_1"/>
    <property type="match status" value="2"/>
</dbReference>
<dbReference type="EMBL" id="VCAZ01000007">
    <property type="protein sequence ID" value="TVK90608.1"/>
    <property type="molecule type" value="Genomic_DNA"/>
</dbReference>